<proteinExistence type="inferred from homology"/>
<dbReference type="GO" id="GO:0016787">
    <property type="term" value="F:hydrolase activity"/>
    <property type="evidence" value="ECO:0007669"/>
    <property type="project" value="UniProtKB-KW"/>
</dbReference>
<organism evidence="7 8">
    <name type="scientific">Lactiplantibacillus dongliensis</name>
    <dbReference type="NCBI Taxonomy" id="2559919"/>
    <lineage>
        <taxon>Bacteria</taxon>
        <taxon>Bacillati</taxon>
        <taxon>Bacillota</taxon>
        <taxon>Bacilli</taxon>
        <taxon>Lactobacillales</taxon>
        <taxon>Lactobacillaceae</taxon>
        <taxon>Lactiplantibacillus</taxon>
    </lineage>
</organism>
<comment type="caution">
    <text evidence="7">The sequence shown here is derived from an EMBL/GenBank/DDBJ whole genome shotgun (WGS) entry which is preliminary data.</text>
</comment>
<evidence type="ECO:0000259" key="4">
    <source>
        <dbReference type="Pfam" id="PF03632"/>
    </source>
</evidence>
<sequence>MEKHTLTLADVATKERQYLETIFAIGDGHFGVRDSIPFTGSRANKLPVMLVNGFFETNPIVYGESAYGYAKEHQTIVSLASPRNFDLATSKSSSAKDGDWSVTLAQTELDFETGELRELYDITTVEQEKFRLAVVSIVSLDGLHQIKLSYQLTSLNYEGELRFNRPLFVTTEDGANSDDDPRIALRKAQLKTTNMSLDKGTISWNLTTGTTNQTIAERDAVVELPKNFKEAETKNGFSGHGQIEIGQTVTFEFVRQISEIDNGLNEISKQYDFVLTNTAILKEFWQTAQIKIDDTKLQKGIQYNLFQLYQSAGKNGLANIAAKGITGPGYEGHYFWDTEMYMLPFFIYTQPQIAKQLLSYRYRVLPQARKRARELGVTAGALFAWRTINGEEASAYYPAGTAQYHINADIAHAIKLYFDVTGDEDFLQQKGALVVLETARFWLAYGSWSLRDGHQKFCLYKVTGPDEYTALVDNNYYTNRLAKENLAFAAWLIKHGYLTASQKENALFEEAANNMYLPYDQQLMITEQDDESPAMPTWPFETTPATKYPLLLNYHPLMIYRHRVNKQADTLLAEMLFPNDQEQAQLQRDFDYYEKITTHDSSLSRSIFSILASRLRLTDKAYDYYMDTALMDLVDLQGNAKDGLHEANLGGSWLGLTYGFSGLYVSDGKLHLSNQLPEKIDELVYRIRFQKRLLEIQLHFREIKVVLIEGQPLTVVINGKTKNIN</sequence>
<dbReference type="SUPFAM" id="SSF74650">
    <property type="entry name" value="Galactose mutarotase-like"/>
    <property type="match status" value="1"/>
</dbReference>
<feature type="domain" description="Glycoside hydrolase family 65 central catalytic" evidence="4">
    <location>
        <begin position="302"/>
        <end position="653"/>
    </location>
</feature>
<dbReference type="InterPro" id="IPR011013">
    <property type="entry name" value="Gal_mutarotase_sf_dom"/>
</dbReference>
<dbReference type="Pfam" id="PF03632">
    <property type="entry name" value="Glyco_hydro_65m"/>
    <property type="match status" value="1"/>
</dbReference>
<feature type="domain" description="Glycoside hydrolase family 65 N-terminal" evidence="6">
    <location>
        <begin position="16"/>
        <end position="252"/>
    </location>
</feature>
<comment type="similarity">
    <text evidence="1">Belongs to the glycosyl hydrolase 65 family.</text>
</comment>
<evidence type="ECO:0000313" key="7">
    <source>
        <dbReference type="EMBL" id="MFC6165016.1"/>
    </source>
</evidence>
<keyword evidence="3" id="KW-0808">Transferase</keyword>
<dbReference type="Pfam" id="PF03633">
    <property type="entry name" value="Glyco_hydro_65C"/>
    <property type="match status" value="1"/>
</dbReference>
<evidence type="ECO:0000256" key="2">
    <source>
        <dbReference type="ARBA" id="ARBA00022676"/>
    </source>
</evidence>
<keyword evidence="8" id="KW-1185">Reference proteome</keyword>
<dbReference type="InterPro" id="IPR017045">
    <property type="entry name" value="Malt_Pase/Glycosyl_Hdrlase"/>
</dbReference>
<dbReference type="Gene3D" id="2.70.98.40">
    <property type="entry name" value="Glycoside hydrolase, family 65, N-terminal domain"/>
    <property type="match status" value="1"/>
</dbReference>
<reference evidence="8" key="1">
    <citation type="journal article" date="2019" name="Int. J. Syst. Evol. Microbiol.">
        <title>The Global Catalogue of Microorganisms (GCM) 10K type strain sequencing project: providing services to taxonomists for standard genome sequencing and annotation.</title>
        <authorList>
            <consortium name="The Broad Institute Genomics Platform"/>
            <consortium name="The Broad Institute Genome Sequencing Center for Infectious Disease"/>
            <person name="Wu L."/>
            <person name="Ma J."/>
        </authorList>
    </citation>
    <scope>NUCLEOTIDE SEQUENCE [LARGE SCALE GENOMIC DNA]</scope>
    <source>
        <strain evidence="8">CCM 8932</strain>
    </source>
</reference>
<evidence type="ECO:0000256" key="1">
    <source>
        <dbReference type="ARBA" id="ARBA00006768"/>
    </source>
</evidence>
<accession>A0ABW1R899</accession>
<dbReference type="Pfam" id="PF03636">
    <property type="entry name" value="Glyco_hydro_65N"/>
    <property type="match status" value="1"/>
</dbReference>
<evidence type="ECO:0000313" key="8">
    <source>
        <dbReference type="Proteomes" id="UP001596253"/>
    </source>
</evidence>
<dbReference type="InterPro" id="IPR012341">
    <property type="entry name" value="6hp_glycosidase-like_sf"/>
</dbReference>
<dbReference type="InterPro" id="IPR005194">
    <property type="entry name" value="Glyco_hydro_65_C"/>
</dbReference>
<dbReference type="Proteomes" id="UP001596253">
    <property type="component" value="Unassembled WGS sequence"/>
</dbReference>
<evidence type="ECO:0000259" key="5">
    <source>
        <dbReference type="Pfam" id="PF03633"/>
    </source>
</evidence>
<gene>
    <name evidence="7" type="ORF">ACFP3T_10075</name>
</gene>
<keyword evidence="7" id="KW-0378">Hydrolase</keyword>
<protein>
    <submittedName>
        <fullName evidence="7">Glycoside hydrolase family 65 protein</fullName>
    </submittedName>
</protein>
<dbReference type="Gene3D" id="1.50.10.10">
    <property type="match status" value="1"/>
</dbReference>
<feature type="domain" description="Glycoside hydrolase family 65 C-terminal" evidence="5">
    <location>
        <begin position="665"/>
        <end position="721"/>
    </location>
</feature>
<dbReference type="SUPFAM" id="SSF48208">
    <property type="entry name" value="Six-hairpin glycosidases"/>
    <property type="match status" value="1"/>
</dbReference>
<dbReference type="PANTHER" id="PTHR11051">
    <property type="entry name" value="GLYCOSYL HYDROLASE-RELATED"/>
    <property type="match status" value="1"/>
</dbReference>
<dbReference type="PIRSF" id="PIRSF036289">
    <property type="entry name" value="Glycosyl_hydrolase_malt_phosph"/>
    <property type="match status" value="1"/>
</dbReference>
<name>A0ABW1R899_9LACO</name>
<dbReference type="EMBL" id="JBHSSD010000042">
    <property type="protein sequence ID" value="MFC6165016.1"/>
    <property type="molecule type" value="Genomic_DNA"/>
</dbReference>
<dbReference type="Gene3D" id="2.60.420.10">
    <property type="entry name" value="Maltose phosphorylase, domain 3"/>
    <property type="match status" value="1"/>
</dbReference>
<dbReference type="InterPro" id="IPR008928">
    <property type="entry name" value="6-hairpin_glycosidase_sf"/>
</dbReference>
<keyword evidence="2" id="KW-0328">Glycosyltransferase</keyword>
<evidence type="ECO:0000256" key="3">
    <source>
        <dbReference type="ARBA" id="ARBA00022679"/>
    </source>
</evidence>
<dbReference type="InterPro" id="IPR005196">
    <property type="entry name" value="Glyco_hydro_65_N"/>
</dbReference>
<evidence type="ECO:0000259" key="6">
    <source>
        <dbReference type="Pfam" id="PF03636"/>
    </source>
</evidence>
<dbReference type="InterPro" id="IPR037018">
    <property type="entry name" value="GH65_N"/>
</dbReference>
<dbReference type="PANTHER" id="PTHR11051:SF8">
    <property type="entry name" value="PROTEIN-GLUCOSYLGALACTOSYLHYDROXYLYSINE GLUCOSIDASE"/>
    <property type="match status" value="1"/>
</dbReference>
<dbReference type="InterPro" id="IPR005195">
    <property type="entry name" value="Glyco_hydro_65_M"/>
</dbReference>
<dbReference type="RefSeq" id="WP_137639178.1">
    <property type="nucleotide sequence ID" value="NZ_BJDK01000003.1"/>
</dbReference>